<evidence type="ECO:0000313" key="3">
    <source>
        <dbReference type="EMBL" id="PXY16976.1"/>
    </source>
</evidence>
<evidence type="ECO:0000313" key="4">
    <source>
        <dbReference type="Proteomes" id="UP000247892"/>
    </source>
</evidence>
<dbReference type="OrthoDB" id="3188901at2"/>
<organism evidence="3 4">
    <name type="scientific">Prauserella flavalba</name>
    <dbReference type="NCBI Taxonomy" id="1477506"/>
    <lineage>
        <taxon>Bacteria</taxon>
        <taxon>Bacillati</taxon>
        <taxon>Actinomycetota</taxon>
        <taxon>Actinomycetes</taxon>
        <taxon>Pseudonocardiales</taxon>
        <taxon>Pseudonocardiaceae</taxon>
        <taxon>Prauserella</taxon>
    </lineage>
</organism>
<proteinExistence type="predicted"/>
<gene>
    <name evidence="3" type="ORF">BA062_38005</name>
</gene>
<comment type="caution">
    <text evidence="3">The sequence shown here is derived from an EMBL/GenBank/DDBJ whole genome shotgun (WGS) entry which is preliminary data.</text>
</comment>
<evidence type="ECO:0000259" key="1">
    <source>
        <dbReference type="Pfam" id="PF01548"/>
    </source>
</evidence>
<dbReference type="RefSeq" id="WP_110344079.1">
    <property type="nucleotide sequence ID" value="NZ_MASU01000031.1"/>
</dbReference>
<evidence type="ECO:0000259" key="2">
    <source>
        <dbReference type="Pfam" id="PF02371"/>
    </source>
</evidence>
<accession>A0A318LC67</accession>
<name>A0A318LC67_9PSEU</name>
<reference evidence="3 4" key="1">
    <citation type="submission" date="2016-07" db="EMBL/GenBank/DDBJ databases">
        <title>Draft genome sequence of Prauserella sp. YIM 121212, isolated from alkaline soil.</title>
        <authorList>
            <person name="Ruckert C."/>
            <person name="Albersmeier A."/>
            <person name="Jiang C.-L."/>
            <person name="Jiang Y."/>
            <person name="Kalinowski J."/>
            <person name="Schneider O."/>
            <person name="Winkler A."/>
            <person name="Zotchev S.B."/>
        </authorList>
    </citation>
    <scope>NUCLEOTIDE SEQUENCE [LARGE SCALE GENOMIC DNA]</scope>
    <source>
        <strain evidence="3 4">YIM 121212</strain>
    </source>
</reference>
<feature type="domain" description="Transposase IS110-like N-terminal" evidence="1">
    <location>
        <begin position="9"/>
        <end position="163"/>
    </location>
</feature>
<dbReference type="Pfam" id="PF02371">
    <property type="entry name" value="Transposase_20"/>
    <property type="match status" value="1"/>
</dbReference>
<dbReference type="Pfam" id="PF01548">
    <property type="entry name" value="DEDD_Tnp_IS110"/>
    <property type="match status" value="1"/>
</dbReference>
<dbReference type="PANTHER" id="PTHR33055:SF3">
    <property type="entry name" value="PUTATIVE TRANSPOSASE FOR IS117-RELATED"/>
    <property type="match status" value="1"/>
</dbReference>
<dbReference type="InterPro" id="IPR047650">
    <property type="entry name" value="Transpos_IS110"/>
</dbReference>
<feature type="domain" description="Transposase IS116/IS110/IS902 C-terminal" evidence="2">
    <location>
        <begin position="272"/>
        <end position="358"/>
    </location>
</feature>
<dbReference type="PANTHER" id="PTHR33055">
    <property type="entry name" value="TRANSPOSASE FOR INSERTION SEQUENCE ELEMENT IS1111A"/>
    <property type="match status" value="1"/>
</dbReference>
<dbReference type="GO" id="GO:0003677">
    <property type="term" value="F:DNA binding"/>
    <property type="evidence" value="ECO:0007669"/>
    <property type="project" value="InterPro"/>
</dbReference>
<dbReference type="GO" id="GO:0006313">
    <property type="term" value="P:DNA transposition"/>
    <property type="evidence" value="ECO:0007669"/>
    <property type="project" value="InterPro"/>
</dbReference>
<dbReference type="Proteomes" id="UP000247892">
    <property type="component" value="Unassembled WGS sequence"/>
</dbReference>
<dbReference type="AlphaFoldDB" id="A0A318LC67"/>
<protein>
    <submittedName>
        <fullName evidence="3">Transposase</fullName>
    </submittedName>
</protein>
<dbReference type="EMBL" id="MASU01000031">
    <property type="protein sequence ID" value="PXY16976.1"/>
    <property type="molecule type" value="Genomic_DNA"/>
</dbReference>
<dbReference type="InterPro" id="IPR002525">
    <property type="entry name" value="Transp_IS110-like_N"/>
</dbReference>
<dbReference type="NCBIfam" id="NF033542">
    <property type="entry name" value="transpos_IS110"/>
    <property type="match status" value="1"/>
</dbReference>
<dbReference type="InterPro" id="IPR003346">
    <property type="entry name" value="Transposase_20"/>
</dbReference>
<keyword evidence="4" id="KW-1185">Reference proteome</keyword>
<sequence>MPVPHVAWIGIDAGKLSHHATALDADGQVLWSQQVTNDQAVIEKLITKATGTATEVRWAVDLTSAYAALLLALLVAAGQQVVYVPGTMVNRMSSAFSGEGKTDARDAKVIAETARLRRDLAQITTPDELIVELALLVGHRADLMADWVRGVNRLRDLLTRVFPAALERAFDYSNRAPLILLTGYCTPATIRQAGAAGLSEHLHTHRAHRASIPGIVTKALAAAEAQTLALPGESTTATLITRLAAHLLDLDREIKELDKLLAKKFRTHPQAKIIESMPGMGPVLGAEFLAITGGDLAAFGSSSRLATYAGLAPVPNDSGRRSGVLHRPLRYHRRLRHVFYMAAFASIKPDGPSREFYQRKRAERQRHSKAMIALARRLVDVMWALLRDNRLWEPATPSIATAT</sequence>
<dbReference type="GO" id="GO:0004803">
    <property type="term" value="F:transposase activity"/>
    <property type="evidence" value="ECO:0007669"/>
    <property type="project" value="InterPro"/>
</dbReference>